<organism evidence="2 3">
    <name type="scientific">Brassica carinata</name>
    <name type="common">Ethiopian mustard</name>
    <name type="synonym">Abyssinian cabbage</name>
    <dbReference type="NCBI Taxonomy" id="52824"/>
    <lineage>
        <taxon>Eukaryota</taxon>
        <taxon>Viridiplantae</taxon>
        <taxon>Streptophyta</taxon>
        <taxon>Embryophyta</taxon>
        <taxon>Tracheophyta</taxon>
        <taxon>Spermatophyta</taxon>
        <taxon>Magnoliopsida</taxon>
        <taxon>eudicotyledons</taxon>
        <taxon>Gunneridae</taxon>
        <taxon>Pentapetalae</taxon>
        <taxon>rosids</taxon>
        <taxon>malvids</taxon>
        <taxon>Brassicales</taxon>
        <taxon>Brassicaceae</taxon>
        <taxon>Brassiceae</taxon>
        <taxon>Brassica</taxon>
    </lineage>
</organism>
<evidence type="ECO:0000313" key="2">
    <source>
        <dbReference type="EMBL" id="KAG2259484.1"/>
    </source>
</evidence>
<keyword evidence="3" id="KW-1185">Reference proteome</keyword>
<comment type="caution">
    <text evidence="2">The sequence shown here is derived from an EMBL/GenBank/DDBJ whole genome shotgun (WGS) entry which is preliminary data.</text>
</comment>
<sequence>MFLQDAMPGTELASFLWCKMGFQGTPPNSADGSLSATWGLLFLGLIGAFLLGLLIFVCFKRRRQTSAGVTPVGEVEFGNAAP</sequence>
<dbReference type="OrthoDB" id="10311394at2759"/>
<name>A0A8X7TZG8_BRACI</name>
<keyword evidence="1" id="KW-0812">Transmembrane</keyword>
<proteinExistence type="predicted"/>
<dbReference type="EMBL" id="JAAMPC010000015">
    <property type="protein sequence ID" value="KAG2259484.1"/>
    <property type="molecule type" value="Genomic_DNA"/>
</dbReference>
<dbReference type="AlphaFoldDB" id="A0A8X7TZG8"/>
<evidence type="ECO:0000256" key="1">
    <source>
        <dbReference type="SAM" id="Phobius"/>
    </source>
</evidence>
<keyword evidence="1" id="KW-1133">Transmembrane helix</keyword>
<reference evidence="2 3" key="1">
    <citation type="submission" date="2020-02" db="EMBL/GenBank/DDBJ databases">
        <authorList>
            <person name="Ma Q."/>
            <person name="Huang Y."/>
            <person name="Song X."/>
            <person name="Pei D."/>
        </authorList>
    </citation>
    <scope>NUCLEOTIDE SEQUENCE [LARGE SCALE GENOMIC DNA]</scope>
    <source>
        <strain evidence="2">Sxm20200214</strain>
        <tissue evidence="2">Leaf</tissue>
    </source>
</reference>
<accession>A0A8X7TZG8</accession>
<evidence type="ECO:0000313" key="3">
    <source>
        <dbReference type="Proteomes" id="UP000886595"/>
    </source>
</evidence>
<feature type="transmembrane region" description="Helical" evidence="1">
    <location>
        <begin position="36"/>
        <end position="59"/>
    </location>
</feature>
<keyword evidence="1" id="KW-0472">Membrane</keyword>
<gene>
    <name evidence="2" type="ORF">Bca52824_078778</name>
</gene>
<protein>
    <submittedName>
        <fullName evidence="2">Uncharacterized protein</fullName>
    </submittedName>
</protein>
<dbReference type="Proteomes" id="UP000886595">
    <property type="component" value="Unassembled WGS sequence"/>
</dbReference>